<dbReference type="Gene3D" id="3.20.20.70">
    <property type="entry name" value="Aldolase class I"/>
    <property type="match status" value="1"/>
</dbReference>
<organism evidence="1">
    <name type="scientific">termite gut metagenome</name>
    <dbReference type="NCBI Taxonomy" id="433724"/>
    <lineage>
        <taxon>unclassified sequences</taxon>
        <taxon>metagenomes</taxon>
        <taxon>organismal metagenomes</taxon>
    </lineage>
</organism>
<dbReference type="SUPFAM" id="SSF51445">
    <property type="entry name" value="(Trans)glycosidases"/>
    <property type="match status" value="1"/>
</dbReference>
<sequence length="512" mass="56884">MKHLCKKSIFFVFISVIALLFLSSCEISSQNSLVPLTPSGAPDYFCTWNVQGYVVNYSTNALTREAINEKNIFGTGKYENWIDFFPSIRSDLYFVMDDSWDIPQDVNTTDNEYLGTAELDTTRFPSFTGSPCQRLKQLAESIKSHGWKGAGGWICAQEALKYGAVDPQSYWTERLKTAQEAGFVYWKVDWGKQCRQGEWRRMLTTLGHEYAPDLVIEHAFQKSFIEFSDVFRTYDVENIIAQPVTIERVAGLLPYNVQGDAKGIINCEDEPYIAAGLGCAIGVMRHPFNGTLPDGAQDYAFPPVGRDIKNRMDEVIRGVRWHRIAEPFGVGSAYEIDSVKLTDYWILGERETWVRRKIGDKLSATSPARVSRGLPLPEISNLYGNDQPFVLASAYPNGAVAIATIGRSLGRNYVLKQETVTVTLPDINAPVGIFGDYKELILVFPGKIGRKITVYGQDLAGEIPVNITGRVKTDGNRLIVPGDVIRKIGLMAATPGDLSDPGMVLKVITGSN</sequence>
<name>A0A5J4SAZ6_9ZZZZ</name>
<proteinExistence type="predicted"/>
<dbReference type="InterPro" id="IPR013785">
    <property type="entry name" value="Aldolase_TIM"/>
</dbReference>
<dbReference type="PROSITE" id="PS51257">
    <property type="entry name" value="PROKAR_LIPOPROTEIN"/>
    <property type="match status" value="1"/>
</dbReference>
<protein>
    <submittedName>
        <fullName evidence="1">Uncharacterized protein</fullName>
    </submittedName>
</protein>
<accession>A0A5J4SAZ6</accession>
<dbReference type="AlphaFoldDB" id="A0A5J4SAZ6"/>
<gene>
    <name evidence="1" type="ORF">EZS27_009256</name>
</gene>
<dbReference type="InterPro" id="IPR017853">
    <property type="entry name" value="GH"/>
</dbReference>
<reference evidence="1" key="1">
    <citation type="submission" date="2019-03" db="EMBL/GenBank/DDBJ databases">
        <title>Single cell metagenomics reveals metabolic interactions within the superorganism composed of flagellate Streblomastix strix and complex community of Bacteroidetes bacteria on its surface.</title>
        <authorList>
            <person name="Treitli S.C."/>
            <person name="Kolisko M."/>
            <person name="Husnik F."/>
            <person name="Keeling P."/>
            <person name="Hampl V."/>
        </authorList>
    </citation>
    <scope>NUCLEOTIDE SEQUENCE</scope>
    <source>
        <strain evidence="1">STM</strain>
    </source>
</reference>
<dbReference type="EMBL" id="SNRY01000292">
    <property type="protein sequence ID" value="KAA6343038.1"/>
    <property type="molecule type" value="Genomic_DNA"/>
</dbReference>
<comment type="caution">
    <text evidence="1">The sequence shown here is derived from an EMBL/GenBank/DDBJ whole genome shotgun (WGS) entry which is preliminary data.</text>
</comment>
<evidence type="ECO:0000313" key="1">
    <source>
        <dbReference type="EMBL" id="KAA6343038.1"/>
    </source>
</evidence>